<comment type="caution">
    <text evidence="2">The sequence shown here is derived from an EMBL/GenBank/DDBJ whole genome shotgun (WGS) entry which is preliminary data.</text>
</comment>
<keyword evidence="3" id="KW-1185">Reference proteome</keyword>
<dbReference type="AlphaFoldDB" id="A0A401IHS9"/>
<dbReference type="EMBL" id="BDQK01000013">
    <property type="protein sequence ID" value="GBF80857.1"/>
    <property type="molecule type" value="Genomic_DNA"/>
</dbReference>
<protein>
    <recommendedName>
        <fullName evidence="4">Chromosome segregation ATPase</fullName>
    </recommendedName>
</protein>
<feature type="compositionally biased region" description="Low complexity" evidence="1">
    <location>
        <begin position="568"/>
        <end position="579"/>
    </location>
</feature>
<accession>A0A401IHS9</accession>
<feature type="compositionally biased region" description="Polar residues" evidence="1">
    <location>
        <begin position="554"/>
        <end position="567"/>
    </location>
</feature>
<reference evidence="3" key="1">
    <citation type="submission" date="2017-05" db="EMBL/GenBank/DDBJ databases">
        <title>Physiological properties and genetic analysis related to exopolysaccharide production of fresh-water unicellular cyanobacterium Aphanothece sacrum, Suizenji Nori, that has been cultured as a food source in Japan.</title>
        <authorList>
            <person name="Kanesaki Y."/>
            <person name="Yoshikawa S."/>
            <person name="Ohki K."/>
        </authorList>
    </citation>
    <scope>NUCLEOTIDE SEQUENCE [LARGE SCALE GENOMIC DNA]</scope>
    <source>
        <strain evidence="3">FPU1</strain>
    </source>
</reference>
<feature type="region of interest" description="Disordered" evidence="1">
    <location>
        <begin position="554"/>
        <end position="579"/>
    </location>
</feature>
<evidence type="ECO:0000313" key="2">
    <source>
        <dbReference type="EMBL" id="GBF80857.1"/>
    </source>
</evidence>
<evidence type="ECO:0000313" key="3">
    <source>
        <dbReference type="Proteomes" id="UP000287247"/>
    </source>
</evidence>
<evidence type="ECO:0008006" key="4">
    <source>
        <dbReference type="Google" id="ProtNLM"/>
    </source>
</evidence>
<sequence length="579" mass="65623">MFWPIASASTRLYCAQLEADKGTVDSLLQAIKLVEALPSDHPLRHDINRLVEEWAVSILDMAEEKFQDGKLEQAIEIARKIPANVQVYRVVNERIEKWRGIWEDGEEIFAQVEEELRESNWNQAFREAVKLLSIENTYWATNKYDDTIKQIQLAQEESSQLDTAYQILRRGGIDNWLAAITEAEKISPKSYAHREAQNLITKAKDKIVDYIDGLVNNRSWQALLDTVERLPETLSLSDYVNDWKTLASAGLEADQGTVENLKTAVTTLQEIESERPLYEKAQELVTRWTVEIEDVAHLEKARNLAQGGSINELNGAIASAQLIASANPRYQEAQKEIRDWTYKIQLIEDQPVLDQARDLSRSDTIPALTEAIAQAQQIGKNRALSGEAQQEIRKWRFSIETQEDQPLLDQAISLGNSRDYESAIRAAQQIRQGKSLYQEAQTKIGQWRRETRAQRNLQEAYLIADARTPQALVSAISVVRRIPSSTDASSQVQQALNRWAYQLLSIAQDQANRALLQEAINLARMVPAESTAYQSAIAQIDIWKKLLQPAVTQPLPQSSQSNPLVETNYNNYGGFNQQN</sequence>
<evidence type="ECO:0000256" key="1">
    <source>
        <dbReference type="SAM" id="MobiDB-lite"/>
    </source>
</evidence>
<name>A0A401IHS9_APHSA</name>
<organism evidence="2 3">
    <name type="scientific">Aphanothece sacrum FPU1</name>
    <dbReference type="NCBI Taxonomy" id="1920663"/>
    <lineage>
        <taxon>Bacteria</taxon>
        <taxon>Bacillati</taxon>
        <taxon>Cyanobacteriota</taxon>
        <taxon>Cyanophyceae</taxon>
        <taxon>Oscillatoriophycideae</taxon>
        <taxon>Chroococcales</taxon>
        <taxon>Aphanothecaceae</taxon>
        <taxon>Aphanothece</taxon>
    </lineage>
</organism>
<proteinExistence type="predicted"/>
<dbReference type="Proteomes" id="UP000287247">
    <property type="component" value="Unassembled WGS sequence"/>
</dbReference>
<gene>
    <name evidence="2" type="ORF">AsFPU1_2264</name>
</gene>